<proteinExistence type="predicted"/>
<dbReference type="Gene3D" id="1.20.5.2050">
    <property type="match status" value="1"/>
</dbReference>
<dbReference type="SUPFAM" id="SSF54060">
    <property type="entry name" value="His-Me finger endonucleases"/>
    <property type="match status" value="1"/>
</dbReference>
<dbReference type="EMBL" id="KY684112">
    <property type="protein sequence ID" value="ARF12381.1"/>
    <property type="molecule type" value="Genomic_DNA"/>
</dbReference>
<dbReference type="GO" id="GO:0004519">
    <property type="term" value="F:endonuclease activity"/>
    <property type="evidence" value="ECO:0007669"/>
    <property type="project" value="UniProtKB-KW"/>
</dbReference>
<evidence type="ECO:0000313" key="1">
    <source>
        <dbReference type="EMBL" id="ARF12381.1"/>
    </source>
</evidence>
<accession>A0A1V0SL38</accession>
<gene>
    <name evidence="1" type="ORF">Klosneuvirus_5_51</name>
</gene>
<name>A0A1V0SL38_9VIRU</name>
<dbReference type="InterPro" id="IPR044925">
    <property type="entry name" value="His-Me_finger_sf"/>
</dbReference>
<sequence length="775" mass="89861">MQNQILIYPTEWHFGEPRGSYQLSPPKAPIAVKVIMSPPEQSQYSKTFTFSVWGGQENAEKEAKKWQLEQAIKHNLFVNRIRYLDKDTIEVDLTKDKTMKTDAKHIDKVKKYSMHAIYKSPESENAIGRWYAVCQKKKETVFNFGKLICDCNKINFINDDSLDLRECNLIQAGNIPLGQVIIGKEHIQITQEMVNVQYECIGKDIDELPKNVWILGKHSGYTMEKDNGNSIEVRLHDQDENQISQTLNIKNYNSKEELNNAVKKLAIELSYKAGKTKNLIKIIDDNTIEVTLTQGEVMRIDKVFIPLIENITICTSMSGNGIKYALVSNSNINKLLHGLITGFDMVDHIDGITLNNTLKNLRYCNTSMNNSNRHTVNNKHDNRGIKLEDSPSGPSWVARIKINEKTYSKYYKISKYGNDDAKKLAVEFRKKAENVTKYISNLTKDDNKQLLIIEEIKLENTMSYIRLNTIFDKNKYLSGIILDEKDRTNMHLYYLNEQMKYYQWCKEEYDRITRFLANKLNKNNDSRYLIETKNLLNKIGKNRKNMSLEDINTNPIKLFNICNDEIMNDISNNELNNNIIDNNILNNNVDENINDDDILDDVNVDINNNTNNNPLYNKVLKIIEVKDGELIKGTFNSRHDIITIKCKKDDNVWTTKISNILRNLWCPECGTEIDDEQKEKISTGMKKFNATEKGKVLKKESHIKRSETMKNIRDEIRTNITEKQCNNCEETKPKSEFSIKSHAKDGLQPNCKSCVLKLKQEWRQKQRDKDVKKIS</sequence>
<organism evidence="1">
    <name type="scientific">Klosneuvirus KNV1</name>
    <dbReference type="NCBI Taxonomy" id="1977640"/>
    <lineage>
        <taxon>Viruses</taxon>
        <taxon>Varidnaviria</taxon>
        <taxon>Bamfordvirae</taxon>
        <taxon>Nucleocytoviricota</taxon>
        <taxon>Megaviricetes</taxon>
        <taxon>Imitervirales</taxon>
        <taxon>Mimiviridae</taxon>
        <taxon>Klosneuvirinae</taxon>
        <taxon>Klosneuvirus</taxon>
    </lineage>
</organism>
<keyword evidence="1" id="KW-0378">Hydrolase</keyword>
<keyword evidence="1" id="KW-0255">Endonuclease</keyword>
<reference evidence="1" key="1">
    <citation type="journal article" date="2017" name="Science">
        <title>Giant viruses with an expanded complement of translation system components.</title>
        <authorList>
            <person name="Schulz F."/>
            <person name="Yutin N."/>
            <person name="Ivanova N.N."/>
            <person name="Ortega D.R."/>
            <person name="Lee T.K."/>
            <person name="Vierheilig J."/>
            <person name="Daims H."/>
            <person name="Horn M."/>
            <person name="Wagner M."/>
            <person name="Jensen G.J."/>
            <person name="Kyrpides N.C."/>
            <person name="Koonin E.V."/>
            <person name="Woyke T."/>
        </authorList>
    </citation>
    <scope>NUCLEOTIDE SEQUENCE</scope>
    <source>
        <strain evidence="1">KNV1</strain>
    </source>
</reference>
<protein>
    <submittedName>
        <fullName evidence="1">Putative HNH endonuclease</fullName>
    </submittedName>
</protein>
<keyword evidence="1" id="KW-0540">Nuclease</keyword>